<gene>
    <name evidence="2" type="ORF">DPV79_40170</name>
</gene>
<evidence type="ECO:0000313" key="2">
    <source>
        <dbReference type="EMBL" id="RBB31878.1"/>
    </source>
</evidence>
<evidence type="ECO:0000313" key="3">
    <source>
        <dbReference type="Proteomes" id="UP000252458"/>
    </source>
</evidence>
<accession>A0A365QGY5</accession>
<dbReference type="Gene3D" id="1.10.10.10">
    <property type="entry name" value="Winged helix-like DNA-binding domain superfamily/Winged helix DNA-binding domain"/>
    <property type="match status" value="1"/>
</dbReference>
<reference evidence="2 3" key="1">
    <citation type="submission" date="2018-06" db="EMBL/GenBank/DDBJ databases">
        <title>Draft genome sequence of Burkholderia reimsis strain BE51 isolated from a French agricultural soil.</title>
        <authorList>
            <person name="Esmaeel Q."/>
        </authorList>
    </citation>
    <scope>NUCLEOTIDE SEQUENCE [LARGE SCALE GENOMIC DNA]</scope>
    <source>
        <strain evidence="2 3">BE51</strain>
    </source>
</reference>
<dbReference type="Proteomes" id="UP000252458">
    <property type="component" value="Unassembled WGS sequence"/>
</dbReference>
<name>A0A365QGY5_9BURK</name>
<dbReference type="EMBL" id="QMFZ01000073">
    <property type="protein sequence ID" value="RBB31878.1"/>
    <property type="molecule type" value="Genomic_DNA"/>
</dbReference>
<dbReference type="InterPro" id="IPR036390">
    <property type="entry name" value="WH_DNA-bd_sf"/>
</dbReference>
<evidence type="ECO:0000256" key="1">
    <source>
        <dbReference type="SAM" id="MobiDB-lite"/>
    </source>
</evidence>
<feature type="region of interest" description="Disordered" evidence="1">
    <location>
        <begin position="187"/>
        <end position="206"/>
    </location>
</feature>
<keyword evidence="3" id="KW-1185">Reference proteome</keyword>
<dbReference type="InterPro" id="IPR036388">
    <property type="entry name" value="WH-like_DNA-bd_sf"/>
</dbReference>
<dbReference type="AlphaFoldDB" id="A0A365QGY5"/>
<organism evidence="2 3">
    <name type="scientific">Burkholderia reimsis</name>
    <dbReference type="NCBI Taxonomy" id="2234132"/>
    <lineage>
        <taxon>Bacteria</taxon>
        <taxon>Pseudomonadati</taxon>
        <taxon>Pseudomonadota</taxon>
        <taxon>Betaproteobacteria</taxon>
        <taxon>Burkholderiales</taxon>
        <taxon>Burkholderiaceae</taxon>
        <taxon>Burkholderia</taxon>
    </lineage>
</organism>
<sequence>MMKRVHEMSQDVTLNDPNRDHLARENEELRAELVKLKRGAVNQGFVQVSRKYLDDLDELAFRSPAARKLLTSLVKAMNRQNAVMVSQASLVKLTGLSAPTIKRAVALLREQQWIEVLKVGTSNVYRVNSSVFWQARADGRWASFSAEVVLNFDEQDEVTKAAPINPPKTTLRHIPVLSADEDVLVSGAALGSDDPPEQAQLDFHKS</sequence>
<evidence type="ECO:0008006" key="4">
    <source>
        <dbReference type="Google" id="ProtNLM"/>
    </source>
</evidence>
<proteinExistence type="predicted"/>
<comment type="caution">
    <text evidence="2">The sequence shown here is derived from an EMBL/GenBank/DDBJ whole genome shotgun (WGS) entry which is preliminary data.</text>
</comment>
<dbReference type="SUPFAM" id="SSF46785">
    <property type="entry name" value="Winged helix' DNA-binding domain"/>
    <property type="match status" value="1"/>
</dbReference>
<dbReference type="RefSeq" id="WP_113048022.1">
    <property type="nucleotide sequence ID" value="NZ_QMFZ01000073.1"/>
</dbReference>
<feature type="region of interest" description="Disordered" evidence="1">
    <location>
        <begin position="1"/>
        <end position="21"/>
    </location>
</feature>
<protein>
    <recommendedName>
        <fullName evidence="4">Plasmid replication protein RepL domain-containing protein</fullName>
    </recommendedName>
</protein>